<proteinExistence type="predicted"/>
<evidence type="ECO:0000313" key="2">
    <source>
        <dbReference type="Proteomes" id="UP000246114"/>
    </source>
</evidence>
<accession>A0A316LZV8</accession>
<organism evidence="1 2">
    <name type="scientific">Clostridium cadaveris</name>
    <dbReference type="NCBI Taxonomy" id="1529"/>
    <lineage>
        <taxon>Bacteria</taxon>
        <taxon>Bacillati</taxon>
        <taxon>Bacillota</taxon>
        <taxon>Clostridia</taxon>
        <taxon>Eubacteriales</taxon>
        <taxon>Clostridiaceae</taxon>
        <taxon>Clostridium</taxon>
    </lineage>
</organism>
<dbReference type="AlphaFoldDB" id="A0A316LZV8"/>
<sequence length="74" mass="8477">MRGREIYSMKKIKHVCCKCESDNIDVMSVREEIIEVEGKQIATASITYICTDCGSVEVENHYLYKMHSCQLVAD</sequence>
<reference evidence="1 2" key="1">
    <citation type="submission" date="2018-03" db="EMBL/GenBank/DDBJ databases">
        <title>The uncultured portion of the human microbiome is neutrally assembled.</title>
        <authorList>
            <person name="Jeraldo P."/>
            <person name="Boardman L."/>
            <person name="White B.A."/>
            <person name="Nelson H."/>
            <person name="Goldenfeld N."/>
            <person name="Chia N."/>
        </authorList>
    </citation>
    <scope>NUCLEOTIDE SEQUENCE [LARGE SCALE GENOMIC DNA]</scope>
    <source>
        <strain evidence="1">CIM:MAG 903</strain>
    </source>
</reference>
<gene>
    <name evidence="1" type="ORF">DBY38_12640</name>
</gene>
<dbReference type="EMBL" id="QAMZ01000053">
    <property type="protein sequence ID" value="PWL51787.1"/>
    <property type="molecule type" value="Genomic_DNA"/>
</dbReference>
<protein>
    <submittedName>
        <fullName evidence="1">Uncharacterized protein</fullName>
    </submittedName>
</protein>
<comment type="caution">
    <text evidence="1">The sequence shown here is derived from an EMBL/GenBank/DDBJ whole genome shotgun (WGS) entry which is preliminary data.</text>
</comment>
<dbReference type="Proteomes" id="UP000246114">
    <property type="component" value="Unassembled WGS sequence"/>
</dbReference>
<name>A0A316LZV8_9CLOT</name>
<evidence type="ECO:0000313" key="1">
    <source>
        <dbReference type="EMBL" id="PWL51787.1"/>
    </source>
</evidence>